<feature type="transmembrane region" description="Helical" evidence="3">
    <location>
        <begin position="165"/>
        <end position="183"/>
    </location>
</feature>
<keyword evidence="5" id="KW-0012">Acyltransferase</keyword>
<dbReference type="GO" id="GO:0016747">
    <property type="term" value="F:acyltransferase activity, transferring groups other than amino-acyl groups"/>
    <property type="evidence" value="ECO:0007669"/>
    <property type="project" value="InterPro"/>
</dbReference>
<dbReference type="RefSeq" id="WP_040372324.1">
    <property type="nucleotide sequence ID" value="NZ_CP068053.1"/>
</dbReference>
<keyword evidence="3" id="KW-1133">Transmembrane helix</keyword>
<feature type="transmembrane region" description="Helical" evidence="3">
    <location>
        <begin position="355"/>
        <end position="377"/>
    </location>
</feature>
<dbReference type="PANTHER" id="PTHR23028:SF53">
    <property type="entry name" value="ACYL_TRANSF_3 DOMAIN-CONTAINING PROTEIN"/>
    <property type="match status" value="1"/>
</dbReference>
<evidence type="ECO:0000259" key="4">
    <source>
        <dbReference type="Pfam" id="PF01757"/>
    </source>
</evidence>
<accession>A0A974NL25</accession>
<evidence type="ECO:0000256" key="1">
    <source>
        <dbReference type="ARBA" id="ARBA00004370"/>
    </source>
</evidence>
<dbReference type="AlphaFoldDB" id="A0A974NL25"/>
<evidence type="ECO:0000313" key="6">
    <source>
        <dbReference type="Proteomes" id="UP000595254"/>
    </source>
</evidence>
<dbReference type="Proteomes" id="UP000595254">
    <property type="component" value="Chromosome"/>
</dbReference>
<feature type="transmembrane region" description="Helical" evidence="3">
    <location>
        <begin position="12"/>
        <end position="34"/>
    </location>
</feature>
<keyword evidence="5" id="KW-0808">Transferase</keyword>
<comment type="similarity">
    <text evidence="2">Belongs to the acyltransferase 3 family.</text>
</comment>
<feature type="transmembrane region" description="Helical" evidence="3">
    <location>
        <begin position="99"/>
        <end position="118"/>
    </location>
</feature>
<feature type="transmembrane region" description="Helical" evidence="3">
    <location>
        <begin position="292"/>
        <end position="310"/>
    </location>
</feature>
<dbReference type="GO" id="GO:0016020">
    <property type="term" value="C:membrane"/>
    <property type="evidence" value="ECO:0007669"/>
    <property type="project" value="TreeGrafter"/>
</dbReference>
<keyword evidence="3" id="KW-0472">Membrane</keyword>
<sequence>MQQSNRIHSLDSLRGIAALIVLFHHCLLMTPLFHAAHYNEPYDNGWVTAFTNTILHTFWAGSEAVLLFFILSGFVLAIPFIHAKPFSYPKYMIKRFCRIYIPYISVMTIAVLLMIIFADYKGHSGLIPSFSERRWAHPISWEAVISYLLMLGYDNTNVDGPTWSLVHEMRISFFFPFLMLLVLKLSWKKAIVFGFALSMSLSAGLAAVNTFVENPMYQDIVNSFKDTFFYTTFFIIGAVFAKYYKKVIPAFTNIPAFIKILLFILALVLFNIDEVFKVLQKDFGILSMPIKAGGDWVASIGVLIIFLFAIDSTRVKDLLTKRVFLWLGKVSYSLYLTHMVVLITLMYTLGKIIPYYYVLVIVPFLSIAVAAVTHTYIEKPAQKLGNYLTSKKKQKLVITPKQSIISKNP</sequence>
<proteinExistence type="inferred from homology"/>
<dbReference type="Pfam" id="PF01757">
    <property type="entry name" value="Acyl_transf_3"/>
    <property type="match status" value="1"/>
</dbReference>
<feature type="transmembrane region" description="Helical" evidence="3">
    <location>
        <begin position="190"/>
        <end position="208"/>
    </location>
</feature>
<dbReference type="PANTHER" id="PTHR23028">
    <property type="entry name" value="ACETYLTRANSFERASE"/>
    <property type="match status" value="1"/>
</dbReference>
<evidence type="ECO:0000313" key="5">
    <source>
        <dbReference type="EMBL" id="QQS99749.1"/>
    </source>
</evidence>
<name>A0A974NL25_PERPY</name>
<gene>
    <name evidence="5" type="ORF">I6J18_19490</name>
</gene>
<feature type="domain" description="Acyltransferase 3" evidence="4">
    <location>
        <begin position="7"/>
        <end position="370"/>
    </location>
</feature>
<dbReference type="InterPro" id="IPR050879">
    <property type="entry name" value="Acyltransferase_3"/>
</dbReference>
<dbReference type="InterPro" id="IPR002656">
    <property type="entry name" value="Acyl_transf_3_dom"/>
</dbReference>
<feature type="transmembrane region" description="Helical" evidence="3">
    <location>
        <begin position="54"/>
        <end position="78"/>
    </location>
</feature>
<evidence type="ECO:0000256" key="3">
    <source>
        <dbReference type="SAM" id="Phobius"/>
    </source>
</evidence>
<keyword evidence="3" id="KW-0812">Transmembrane</keyword>
<organism evidence="5 6">
    <name type="scientific">Peribacillus psychrosaccharolyticus</name>
    <name type="common">Bacillus psychrosaccharolyticus</name>
    <dbReference type="NCBI Taxonomy" id="1407"/>
    <lineage>
        <taxon>Bacteria</taxon>
        <taxon>Bacillati</taxon>
        <taxon>Bacillota</taxon>
        <taxon>Bacilli</taxon>
        <taxon>Bacillales</taxon>
        <taxon>Bacillaceae</taxon>
        <taxon>Peribacillus</taxon>
    </lineage>
</organism>
<dbReference type="GO" id="GO:0000271">
    <property type="term" value="P:polysaccharide biosynthetic process"/>
    <property type="evidence" value="ECO:0007669"/>
    <property type="project" value="TreeGrafter"/>
</dbReference>
<evidence type="ECO:0000256" key="2">
    <source>
        <dbReference type="ARBA" id="ARBA00007400"/>
    </source>
</evidence>
<dbReference type="EMBL" id="CP068053">
    <property type="protein sequence ID" value="QQS99749.1"/>
    <property type="molecule type" value="Genomic_DNA"/>
</dbReference>
<keyword evidence="6" id="KW-1185">Reference proteome</keyword>
<reference evidence="5 6" key="1">
    <citation type="submission" date="2021-01" db="EMBL/GenBank/DDBJ databases">
        <title>FDA dAtabase for Regulatory Grade micrObial Sequences (FDA-ARGOS): Supporting development and validation of Infectious Disease Dx tests.</title>
        <authorList>
            <person name="Nelson B."/>
            <person name="Plummer A."/>
            <person name="Tallon L."/>
            <person name="Sadzewicz L."/>
            <person name="Zhao X."/>
            <person name="Boylan J."/>
            <person name="Ott S."/>
            <person name="Bowen H."/>
            <person name="Vavikolanu K."/>
            <person name="Mehta A."/>
            <person name="Aluvathingal J."/>
            <person name="Nadendla S."/>
            <person name="Myers T."/>
            <person name="Yan Y."/>
            <person name="Sichtig H."/>
        </authorList>
    </citation>
    <scope>NUCLEOTIDE SEQUENCE [LARGE SCALE GENOMIC DNA]</scope>
    <source>
        <strain evidence="5 6">FDAARGOS_1161</strain>
    </source>
</reference>
<dbReference type="KEGG" id="ppsr:I6J18_19490"/>
<feature type="transmembrane region" description="Helical" evidence="3">
    <location>
        <begin position="228"/>
        <end position="244"/>
    </location>
</feature>
<feature type="transmembrane region" description="Helical" evidence="3">
    <location>
        <begin position="256"/>
        <end position="272"/>
    </location>
</feature>
<feature type="transmembrane region" description="Helical" evidence="3">
    <location>
        <begin position="330"/>
        <end position="349"/>
    </location>
</feature>
<comment type="subcellular location">
    <subcellularLocation>
        <location evidence="1">Membrane</location>
    </subcellularLocation>
</comment>
<protein>
    <submittedName>
        <fullName evidence="5">Acyltransferase</fullName>
    </submittedName>
</protein>